<dbReference type="Proteomes" id="UP000193642">
    <property type="component" value="Unassembled WGS sequence"/>
</dbReference>
<accession>A0A1Y2BR51</accession>
<organism evidence="4 5">
    <name type="scientific">Rhizoclosmatium globosum</name>
    <dbReference type="NCBI Taxonomy" id="329046"/>
    <lineage>
        <taxon>Eukaryota</taxon>
        <taxon>Fungi</taxon>
        <taxon>Fungi incertae sedis</taxon>
        <taxon>Chytridiomycota</taxon>
        <taxon>Chytridiomycota incertae sedis</taxon>
        <taxon>Chytridiomycetes</taxon>
        <taxon>Chytridiales</taxon>
        <taxon>Chytriomycetaceae</taxon>
        <taxon>Rhizoclosmatium</taxon>
    </lineage>
</organism>
<reference evidence="4 5" key="1">
    <citation type="submission" date="2016-07" db="EMBL/GenBank/DDBJ databases">
        <title>Pervasive Adenine N6-methylation of Active Genes in Fungi.</title>
        <authorList>
            <consortium name="DOE Joint Genome Institute"/>
            <person name="Mondo S.J."/>
            <person name="Dannebaum R.O."/>
            <person name="Kuo R.C."/>
            <person name="Labutti K."/>
            <person name="Haridas S."/>
            <person name="Kuo A."/>
            <person name="Salamov A."/>
            <person name="Ahrendt S.R."/>
            <person name="Lipzen A."/>
            <person name="Sullivan W."/>
            <person name="Andreopoulos W.B."/>
            <person name="Clum A."/>
            <person name="Lindquist E."/>
            <person name="Daum C."/>
            <person name="Ramamoorthy G.K."/>
            <person name="Gryganskyi A."/>
            <person name="Culley D."/>
            <person name="Magnuson J.K."/>
            <person name="James T.Y."/>
            <person name="O'Malley M.A."/>
            <person name="Stajich J.E."/>
            <person name="Spatafora J.W."/>
            <person name="Visel A."/>
            <person name="Grigoriev I.V."/>
        </authorList>
    </citation>
    <scope>NUCLEOTIDE SEQUENCE [LARGE SCALE GENOMIC DNA]</scope>
    <source>
        <strain evidence="4 5">JEL800</strain>
    </source>
</reference>
<protein>
    <recommendedName>
        <fullName evidence="3">Glycosyl transferase family 1 domain-containing protein</fullName>
    </recommendedName>
</protein>
<proteinExistence type="predicted"/>
<feature type="compositionally biased region" description="Low complexity" evidence="2">
    <location>
        <begin position="569"/>
        <end position="595"/>
    </location>
</feature>
<dbReference type="AlphaFoldDB" id="A0A1Y2BR51"/>
<keyword evidence="5" id="KW-1185">Reference proteome</keyword>
<name>A0A1Y2BR51_9FUNG</name>
<dbReference type="SUPFAM" id="SSF53756">
    <property type="entry name" value="UDP-Glycosyltransferase/glycogen phosphorylase"/>
    <property type="match status" value="1"/>
</dbReference>
<evidence type="ECO:0000256" key="1">
    <source>
        <dbReference type="ARBA" id="ARBA00022676"/>
    </source>
</evidence>
<dbReference type="Gene3D" id="3.40.50.2000">
    <property type="entry name" value="Glycogen Phosphorylase B"/>
    <property type="match status" value="1"/>
</dbReference>
<sequence length="595" mass="66675">MRSAKSRVLSAFLTFVLIGYGLFSLRNESGKPSQSHQTLIELEGAATSSHNFIVNETNYIIPRNGPTFSMSDLLELCHNGYLGKTELTITATFALIDPNQRKTDYLNTCHPIEISTSQGGRSMGHCSDFALYIKHGGGRLSSDQHDSETFKIKAKHCPKSMYIHGEYPIWSLLDLPIKNLWLPNIEQVNGEGLAKVINYKAILCKTRVTCMAFEKHFKQLNLKTPKTIFMSHSSPDTRANAIEVLGESTVRNMTQDFNKFIHLYGGSGRKSTMQVLQCWRRHPSWPTLTVIGERSVANIKKELWFGYVPSNVHILEHLPIRNLREKQLSNGVHICPSSQEGYGHYINEARALGALVLTTNHPPMNEFVDDGVSGILLKSSKVAAEGYQALAPYFISPVHVSSGSICDGIKRVMKMSLEERRRMGKLARERYESDDVLVAENIKKLVMTFHLWSSKAASKEDAGSTAYQTYQVNFPGTYTLLAQIFWGVSAGEFVVLLNQYEREANVTFDNLPNWYTSMYIQDLGPLVYFALQLAMKLSLHIEELNRKEANKSTVAKARQVSYARNKVLSTGTESQSHGQSQSQSQTRGGTNESIA</sequence>
<evidence type="ECO:0000313" key="5">
    <source>
        <dbReference type="Proteomes" id="UP000193642"/>
    </source>
</evidence>
<dbReference type="EMBL" id="MCGO01000051">
    <property type="protein sequence ID" value="ORY37213.1"/>
    <property type="molecule type" value="Genomic_DNA"/>
</dbReference>
<dbReference type="Pfam" id="PF00534">
    <property type="entry name" value="Glycos_transf_1"/>
    <property type="match status" value="1"/>
</dbReference>
<keyword evidence="1" id="KW-0808">Transferase</keyword>
<feature type="domain" description="Glycosyl transferase family 1" evidence="3">
    <location>
        <begin position="287"/>
        <end position="382"/>
    </location>
</feature>
<dbReference type="OrthoDB" id="2100592at2759"/>
<evidence type="ECO:0000256" key="2">
    <source>
        <dbReference type="SAM" id="MobiDB-lite"/>
    </source>
</evidence>
<comment type="caution">
    <text evidence="4">The sequence shown here is derived from an EMBL/GenBank/DDBJ whole genome shotgun (WGS) entry which is preliminary data.</text>
</comment>
<dbReference type="InterPro" id="IPR001296">
    <property type="entry name" value="Glyco_trans_1"/>
</dbReference>
<evidence type="ECO:0000313" key="4">
    <source>
        <dbReference type="EMBL" id="ORY37213.1"/>
    </source>
</evidence>
<keyword evidence="1" id="KW-0328">Glycosyltransferase</keyword>
<gene>
    <name evidence="4" type="ORF">BCR33DRAFT_854805</name>
</gene>
<feature type="region of interest" description="Disordered" evidence="2">
    <location>
        <begin position="568"/>
        <end position="595"/>
    </location>
</feature>
<dbReference type="GO" id="GO:0016757">
    <property type="term" value="F:glycosyltransferase activity"/>
    <property type="evidence" value="ECO:0007669"/>
    <property type="project" value="UniProtKB-KW"/>
</dbReference>
<evidence type="ECO:0000259" key="3">
    <source>
        <dbReference type="Pfam" id="PF00534"/>
    </source>
</evidence>